<feature type="transmembrane region" description="Helical" evidence="1">
    <location>
        <begin position="20"/>
        <end position="40"/>
    </location>
</feature>
<sequence length="48" mass="5348">MDSMQYQFIITSTTQNYQIVGGALAILSGLGALLGMNHVFRRKCELEK</sequence>
<evidence type="ECO:0000313" key="2">
    <source>
        <dbReference type="EMBL" id="MPM07813.1"/>
    </source>
</evidence>
<dbReference type="EMBL" id="VSSQ01001378">
    <property type="protein sequence ID" value="MPM07813.1"/>
    <property type="molecule type" value="Genomic_DNA"/>
</dbReference>
<keyword evidence="1" id="KW-0472">Membrane</keyword>
<accession>A0A644X0K4</accession>
<comment type="caution">
    <text evidence="2">The sequence shown here is derived from an EMBL/GenBank/DDBJ whole genome shotgun (WGS) entry which is preliminary data.</text>
</comment>
<proteinExistence type="predicted"/>
<name>A0A644X0K4_9ZZZZ</name>
<evidence type="ECO:0000256" key="1">
    <source>
        <dbReference type="SAM" id="Phobius"/>
    </source>
</evidence>
<gene>
    <name evidence="2" type="ORF">SDC9_54122</name>
</gene>
<dbReference type="AlphaFoldDB" id="A0A644X0K4"/>
<protein>
    <submittedName>
        <fullName evidence="2">Uncharacterized protein</fullName>
    </submittedName>
</protein>
<reference evidence="2" key="1">
    <citation type="submission" date="2019-08" db="EMBL/GenBank/DDBJ databases">
        <authorList>
            <person name="Kucharzyk K."/>
            <person name="Murdoch R.W."/>
            <person name="Higgins S."/>
            <person name="Loffler F."/>
        </authorList>
    </citation>
    <scope>NUCLEOTIDE SEQUENCE</scope>
</reference>
<organism evidence="2">
    <name type="scientific">bioreactor metagenome</name>
    <dbReference type="NCBI Taxonomy" id="1076179"/>
    <lineage>
        <taxon>unclassified sequences</taxon>
        <taxon>metagenomes</taxon>
        <taxon>ecological metagenomes</taxon>
    </lineage>
</organism>
<keyword evidence="1" id="KW-1133">Transmembrane helix</keyword>
<keyword evidence="1" id="KW-0812">Transmembrane</keyword>